<organism evidence="1">
    <name type="scientific">candidate division WOR-3 bacterium</name>
    <dbReference type="NCBI Taxonomy" id="2052148"/>
    <lineage>
        <taxon>Bacteria</taxon>
        <taxon>Bacteria division WOR-3</taxon>
    </lineage>
</organism>
<sequence>MRGIRNPAGVSVLITALLVGLTGLTAQEIQVPIGVQVPIFIKILAFDRSLRKKAGDEILIGVLYQHKYMRSSLAKDEIISELKKLGHLRVQGLPVRYTVIDFIDGRSLEREIDAKGIDVLYVTPLRAVDPGEIRAVTRKKKVLTFSVIPEYVEAGLSVGLSVRGEKPRIVVNLRAAEAEGAAFSSRLLRLAQTIE</sequence>
<protein>
    <submittedName>
        <fullName evidence="1">YfiR family protein</fullName>
    </submittedName>
</protein>
<dbReference type="AlphaFoldDB" id="A0A7C0XAS1"/>
<accession>A0A7C0XAS1</accession>
<gene>
    <name evidence="1" type="ORF">ENG67_03440</name>
</gene>
<dbReference type="Pfam" id="PF13689">
    <property type="entry name" value="DUF4154"/>
    <property type="match status" value="1"/>
</dbReference>
<dbReference type="Proteomes" id="UP000885931">
    <property type="component" value="Unassembled WGS sequence"/>
</dbReference>
<dbReference type="InterPro" id="IPR025293">
    <property type="entry name" value="YfiR/HmsC-like"/>
</dbReference>
<dbReference type="EMBL" id="DRBW01000140">
    <property type="protein sequence ID" value="HDM90245.1"/>
    <property type="molecule type" value="Genomic_DNA"/>
</dbReference>
<proteinExistence type="predicted"/>
<name>A0A7C0XAS1_UNCW3</name>
<comment type="caution">
    <text evidence="1">The sequence shown here is derived from an EMBL/GenBank/DDBJ whole genome shotgun (WGS) entry which is preliminary data.</text>
</comment>
<reference evidence="1" key="1">
    <citation type="journal article" date="2020" name="mSystems">
        <title>Genome- and Community-Level Interaction Insights into Carbon Utilization and Element Cycling Functions of Hydrothermarchaeota in Hydrothermal Sediment.</title>
        <authorList>
            <person name="Zhou Z."/>
            <person name="Liu Y."/>
            <person name="Xu W."/>
            <person name="Pan J."/>
            <person name="Luo Z.H."/>
            <person name="Li M."/>
        </authorList>
    </citation>
    <scope>NUCLEOTIDE SEQUENCE [LARGE SCALE GENOMIC DNA]</scope>
    <source>
        <strain evidence="1">HyVt-237</strain>
    </source>
</reference>
<evidence type="ECO:0000313" key="1">
    <source>
        <dbReference type="EMBL" id="HDM90245.1"/>
    </source>
</evidence>